<dbReference type="EMBL" id="JALBWM010000001">
    <property type="protein sequence ID" value="MCO1332812.1"/>
    <property type="molecule type" value="Genomic_DNA"/>
</dbReference>
<dbReference type="Gene3D" id="3.40.50.1820">
    <property type="entry name" value="alpha/beta hydrolase"/>
    <property type="match status" value="1"/>
</dbReference>
<comment type="caution">
    <text evidence="1">The sequence shown here is derived from an EMBL/GenBank/DDBJ whole genome shotgun (WGS) entry which is preliminary data.</text>
</comment>
<keyword evidence="2" id="KW-1185">Reference proteome</keyword>
<gene>
    <name evidence="1" type="ORF">MO867_00540</name>
</gene>
<name>A0A9X2EIE8_9GAMM</name>
<keyword evidence="1" id="KW-0378">Hydrolase</keyword>
<evidence type="ECO:0000313" key="2">
    <source>
        <dbReference type="Proteomes" id="UP001139028"/>
    </source>
</evidence>
<dbReference type="Proteomes" id="UP001139028">
    <property type="component" value="Unassembled WGS sequence"/>
</dbReference>
<dbReference type="SUPFAM" id="SSF53474">
    <property type="entry name" value="alpha/beta-Hydrolases"/>
    <property type="match status" value="1"/>
</dbReference>
<dbReference type="InterPro" id="IPR029058">
    <property type="entry name" value="AB_hydrolase_fold"/>
</dbReference>
<sequence>MKYLVPKVKPCIDNNLAVSNVANNTFIAGASMGGLIPLYAVTEYPEAFFTVAAISTHWPGINPDDKLPISWALCTFLRENLPEPGNYRFYYDHDIEMLYAYYPPLQ</sequence>
<accession>A0A9X2EIE8</accession>
<reference evidence="1" key="1">
    <citation type="journal article" date="2022" name="Arch. Microbiol.">
        <title>Microbulbifer okhotskensis sp. nov., isolated from a deep bottom sediment of the Okhotsk Sea.</title>
        <authorList>
            <person name="Romanenko L."/>
            <person name="Kurilenko V."/>
            <person name="Otstavnykh N."/>
            <person name="Velansky P."/>
            <person name="Isaeva M."/>
            <person name="Mikhailov V."/>
        </authorList>
    </citation>
    <scope>NUCLEOTIDE SEQUENCE</scope>
    <source>
        <strain evidence="1">OS29</strain>
    </source>
</reference>
<dbReference type="AlphaFoldDB" id="A0A9X2EIE8"/>
<evidence type="ECO:0000313" key="1">
    <source>
        <dbReference type="EMBL" id="MCO1332812.1"/>
    </source>
</evidence>
<dbReference type="Pfam" id="PF00756">
    <property type="entry name" value="Esterase"/>
    <property type="match status" value="1"/>
</dbReference>
<protein>
    <submittedName>
        <fullName evidence="1">Alpha/beta hydrolase-fold protein</fullName>
    </submittedName>
</protein>
<proteinExistence type="predicted"/>
<dbReference type="RefSeq" id="WP_252463981.1">
    <property type="nucleotide sequence ID" value="NZ_JALBWM010000001.1"/>
</dbReference>
<organism evidence="1 2">
    <name type="scientific">Microbulbifer okhotskensis</name>
    <dbReference type="NCBI Taxonomy" id="2926617"/>
    <lineage>
        <taxon>Bacteria</taxon>
        <taxon>Pseudomonadati</taxon>
        <taxon>Pseudomonadota</taxon>
        <taxon>Gammaproteobacteria</taxon>
        <taxon>Cellvibrionales</taxon>
        <taxon>Microbulbiferaceae</taxon>
        <taxon>Microbulbifer</taxon>
    </lineage>
</organism>
<dbReference type="InterPro" id="IPR000801">
    <property type="entry name" value="Esterase-like"/>
</dbReference>
<dbReference type="GO" id="GO:0016787">
    <property type="term" value="F:hydrolase activity"/>
    <property type="evidence" value="ECO:0007669"/>
    <property type="project" value="UniProtKB-KW"/>
</dbReference>